<name>A0AAW2YYP0_9EUKA</name>
<dbReference type="EMBL" id="JAOPGA020000791">
    <property type="protein sequence ID" value="KAL0481769.1"/>
    <property type="molecule type" value="Genomic_DNA"/>
</dbReference>
<reference evidence="1 2" key="1">
    <citation type="submission" date="2024-03" db="EMBL/GenBank/DDBJ databases">
        <title>The Acrasis kona genome and developmental transcriptomes reveal deep origins of eukaryotic multicellular pathways.</title>
        <authorList>
            <person name="Sheikh S."/>
            <person name="Fu C.-J."/>
            <person name="Brown M.W."/>
            <person name="Baldauf S.L."/>
        </authorList>
    </citation>
    <scope>NUCLEOTIDE SEQUENCE [LARGE SCALE GENOMIC DNA]</scope>
    <source>
        <strain evidence="1 2">ATCC MYA-3509</strain>
    </source>
</reference>
<organism evidence="1 2">
    <name type="scientific">Acrasis kona</name>
    <dbReference type="NCBI Taxonomy" id="1008807"/>
    <lineage>
        <taxon>Eukaryota</taxon>
        <taxon>Discoba</taxon>
        <taxon>Heterolobosea</taxon>
        <taxon>Tetramitia</taxon>
        <taxon>Eutetramitia</taxon>
        <taxon>Acrasidae</taxon>
        <taxon>Acrasis</taxon>
    </lineage>
</organism>
<protein>
    <submittedName>
        <fullName evidence="1">Uncharacterized protein</fullName>
    </submittedName>
</protein>
<dbReference type="AlphaFoldDB" id="A0AAW2YYP0"/>
<keyword evidence="2" id="KW-1185">Reference proteome</keyword>
<proteinExistence type="predicted"/>
<evidence type="ECO:0000313" key="2">
    <source>
        <dbReference type="Proteomes" id="UP001431209"/>
    </source>
</evidence>
<comment type="caution">
    <text evidence="1">The sequence shown here is derived from an EMBL/GenBank/DDBJ whole genome shotgun (WGS) entry which is preliminary data.</text>
</comment>
<sequence length="95" mass="11624">MHFAADLVSKEVEKYEVIQEKIRTEKTTRKNENEEERVSRELKSALLLQSMYNLEDKEVKNQAIQDAQQKDEERKREQKVLFKQQQQRFFQRHNK</sequence>
<gene>
    <name evidence="1" type="ORF">AKO1_012429</name>
</gene>
<accession>A0AAW2YYP0</accession>
<dbReference type="Proteomes" id="UP001431209">
    <property type="component" value="Unassembled WGS sequence"/>
</dbReference>
<evidence type="ECO:0000313" key="1">
    <source>
        <dbReference type="EMBL" id="KAL0481769.1"/>
    </source>
</evidence>